<dbReference type="InParanoid" id="A0A024FUL3"/>
<dbReference type="Proteomes" id="UP000053237">
    <property type="component" value="Unassembled WGS sequence"/>
</dbReference>
<sequence length="113" mass="13005">MVSEVHQRALGLQRRRRVVLELQQRQVMAILDRLYAMLNRLRQVEPIWRYISGFGSSVTFGSQSGRLVPQEQQKFAFGNTIGIEATQPTGLDLVLPTQHSENPHLLVFRYNTN</sequence>
<comment type="caution">
    <text evidence="1">The sequence shown here is derived from an EMBL/GenBank/DDBJ whole genome shotgun (WGS) entry which is preliminary data.</text>
</comment>
<name>A0A024FUL3_9STRA</name>
<protein>
    <submittedName>
        <fullName evidence="1">Uncharacterized protein</fullName>
    </submittedName>
</protein>
<accession>A0A024FUL3</accession>
<evidence type="ECO:0000313" key="1">
    <source>
        <dbReference type="EMBL" id="CCI10731.1"/>
    </source>
</evidence>
<keyword evidence="2" id="KW-1185">Reference proteome</keyword>
<reference evidence="1 2" key="1">
    <citation type="submission" date="2012-05" db="EMBL/GenBank/DDBJ databases">
        <title>Recombination and specialization in a pathogen metapopulation.</title>
        <authorList>
            <person name="Gardiner A."/>
            <person name="Kemen E."/>
            <person name="Schultz-Larsen T."/>
            <person name="MacLean D."/>
            <person name="Van Oosterhout C."/>
            <person name="Jones J.D.G."/>
        </authorList>
    </citation>
    <scope>NUCLEOTIDE SEQUENCE [LARGE SCALE GENOMIC DNA]</scope>
    <source>
        <strain evidence="1 2">Ac Nc2</strain>
    </source>
</reference>
<evidence type="ECO:0000313" key="2">
    <source>
        <dbReference type="Proteomes" id="UP000053237"/>
    </source>
</evidence>
<dbReference type="EMBL" id="CAIX01000363">
    <property type="protein sequence ID" value="CCI10731.1"/>
    <property type="molecule type" value="Genomic_DNA"/>
</dbReference>
<proteinExistence type="predicted"/>
<organism evidence="1 2">
    <name type="scientific">Albugo candida</name>
    <dbReference type="NCBI Taxonomy" id="65357"/>
    <lineage>
        <taxon>Eukaryota</taxon>
        <taxon>Sar</taxon>
        <taxon>Stramenopiles</taxon>
        <taxon>Oomycota</taxon>
        <taxon>Peronosporomycetes</taxon>
        <taxon>Albuginales</taxon>
        <taxon>Albuginaceae</taxon>
        <taxon>Albugo</taxon>
    </lineage>
</organism>
<dbReference type="AlphaFoldDB" id="A0A024FUL3"/>
<gene>
    <name evidence="1" type="ORF">BN9_113860</name>
</gene>